<dbReference type="AlphaFoldDB" id="A0A399JCN7"/>
<feature type="region of interest" description="Disordered" evidence="1">
    <location>
        <begin position="338"/>
        <end position="367"/>
    </location>
</feature>
<dbReference type="Gene3D" id="3.20.20.30">
    <property type="entry name" value="Luciferase-like domain"/>
    <property type="match status" value="1"/>
</dbReference>
<evidence type="ECO:0000256" key="1">
    <source>
        <dbReference type="SAM" id="MobiDB-lite"/>
    </source>
</evidence>
<dbReference type="PANTHER" id="PTHR30137:SF15">
    <property type="entry name" value="BLL6902 PROTEIN"/>
    <property type="match status" value="1"/>
</dbReference>
<dbReference type="InterPro" id="IPR036661">
    <property type="entry name" value="Luciferase-like_sf"/>
</dbReference>
<organism evidence="3 4">
    <name type="scientific">Galactobacter valiniphilus</name>
    <dbReference type="NCBI Taxonomy" id="2676122"/>
    <lineage>
        <taxon>Bacteria</taxon>
        <taxon>Bacillati</taxon>
        <taxon>Actinomycetota</taxon>
        <taxon>Actinomycetes</taxon>
        <taxon>Micrococcales</taxon>
        <taxon>Micrococcaceae</taxon>
        <taxon>Galactobacter</taxon>
    </lineage>
</organism>
<keyword evidence="4" id="KW-1185">Reference proteome</keyword>
<name>A0A399JCN7_9MICC</name>
<dbReference type="GO" id="GO:0016705">
    <property type="term" value="F:oxidoreductase activity, acting on paired donors, with incorporation or reduction of molecular oxygen"/>
    <property type="evidence" value="ECO:0007669"/>
    <property type="project" value="InterPro"/>
</dbReference>
<dbReference type="InterPro" id="IPR011251">
    <property type="entry name" value="Luciferase-like_dom"/>
</dbReference>
<dbReference type="Pfam" id="PF00296">
    <property type="entry name" value="Bac_luciferase"/>
    <property type="match status" value="1"/>
</dbReference>
<dbReference type="SUPFAM" id="SSF51679">
    <property type="entry name" value="Bacterial luciferase-like"/>
    <property type="match status" value="1"/>
</dbReference>
<comment type="caution">
    <text evidence="3">The sequence shown here is derived from an EMBL/GenBank/DDBJ whole genome shotgun (WGS) entry which is preliminary data.</text>
</comment>
<gene>
    <name evidence="3" type="ORF">DWB68_07940</name>
</gene>
<evidence type="ECO:0000259" key="2">
    <source>
        <dbReference type="Pfam" id="PF00296"/>
    </source>
</evidence>
<dbReference type="EMBL" id="QQXK01000013">
    <property type="protein sequence ID" value="RII42317.1"/>
    <property type="molecule type" value="Genomic_DNA"/>
</dbReference>
<evidence type="ECO:0000313" key="3">
    <source>
        <dbReference type="EMBL" id="RII42317.1"/>
    </source>
</evidence>
<evidence type="ECO:0000313" key="4">
    <source>
        <dbReference type="Proteomes" id="UP000265419"/>
    </source>
</evidence>
<accession>A0A399JCN7</accession>
<dbReference type="GO" id="GO:0005829">
    <property type="term" value="C:cytosol"/>
    <property type="evidence" value="ECO:0007669"/>
    <property type="project" value="TreeGrafter"/>
</dbReference>
<feature type="compositionally biased region" description="Low complexity" evidence="1">
    <location>
        <begin position="346"/>
        <end position="355"/>
    </location>
</feature>
<dbReference type="InterPro" id="IPR050766">
    <property type="entry name" value="Bact_Lucif_Oxidored"/>
</dbReference>
<feature type="domain" description="Luciferase-like" evidence="2">
    <location>
        <begin position="23"/>
        <end position="219"/>
    </location>
</feature>
<protein>
    <submittedName>
        <fullName evidence="3">LLM class flavin-dependent oxidoreductase</fullName>
    </submittedName>
</protein>
<reference evidence="3 4" key="1">
    <citation type="submission" date="2018-07" db="EMBL/GenBank/DDBJ databases">
        <title>Arthrobacter sp. nov., isolated from raw cow's milk with high bacterial count.</title>
        <authorList>
            <person name="Hahne J."/>
            <person name="Isele D."/>
            <person name="Lipski A."/>
        </authorList>
    </citation>
    <scope>NUCLEOTIDE SEQUENCE [LARGE SCALE GENOMIC DNA]</scope>
    <source>
        <strain evidence="3 4">JZ R-35</strain>
    </source>
</reference>
<sequence length="367" mass="39009">MPGMSSRLRLGFLHIVPFDPADPGTGLRDALDLFRFAEELGFDSGWVRTRHLQKAAGAPGVILGALAVATERLELGNAVIPLEHENPFRLAEDLATADALSGGRLRPGLSVHPPRGDAAFNAAVFGAGWEAGDYGYGRIEELREILRGKKLREVPPYKGLGGDLDTETVQPLGVGLADRLNYGAGSLRSATWAGSAGLGLLLSNISSAEEGNSTVGTAQAAQIGAYRAAYAAAHPAGLGNVAHARVVVPVEGTTPEQEARYRAYAEARNPRTEGIVGEKTIIARDIIGSLDEIVEVYRADPSFALADEVLFELPIELEPADWRHLLTQLATRVGPALGWQPRTAPARSGASASRGDASRFRWRRAAS</sequence>
<dbReference type="Proteomes" id="UP000265419">
    <property type="component" value="Unassembled WGS sequence"/>
</dbReference>
<dbReference type="PANTHER" id="PTHR30137">
    <property type="entry name" value="LUCIFERASE-LIKE MONOOXYGENASE"/>
    <property type="match status" value="1"/>
</dbReference>
<proteinExistence type="predicted"/>